<evidence type="ECO:0000313" key="2">
    <source>
        <dbReference type="EMBL" id="JAC66667.1"/>
    </source>
</evidence>
<accession>A0A061R1A5</accession>
<sequence>LVFGSAYAVRPGEKSFQTRKCSPCPSGRRHGAPTSAEVLPPSRELSTCQTLSTPKAPPIPVSRQAPGKGTKIQVDKP</sequence>
<evidence type="ECO:0000256" key="1">
    <source>
        <dbReference type="SAM" id="MobiDB-lite"/>
    </source>
</evidence>
<reference evidence="2" key="1">
    <citation type="submission" date="2014-05" db="EMBL/GenBank/DDBJ databases">
        <title>The transcriptome of the halophilic microalga Tetraselmis sp. GSL018 isolated from the Great Salt Lake, Utah.</title>
        <authorList>
            <person name="Jinkerson R.E."/>
            <person name="D'Adamo S."/>
            <person name="Posewitz M.C."/>
        </authorList>
    </citation>
    <scope>NUCLEOTIDE SEQUENCE</scope>
    <source>
        <strain evidence="2">GSL018</strain>
    </source>
</reference>
<feature type="non-terminal residue" evidence="2">
    <location>
        <position position="1"/>
    </location>
</feature>
<organism evidence="2">
    <name type="scientific">Tetraselmis sp. GSL018</name>
    <dbReference type="NCBI Taxonomy" id="582737"/>
    <lineage>
        <taxon>Eukaryota</taxon>
        <taxon>Viridiplantae</taxon>
        <taxon>Chlorophyta</taxon>
        <taxon>core chlorophytes</taxon>
        <taxon>Chlorodendrophyceae</taxon>
        <taxon>Chlorodendrales</taxon>
        <taxon>Chlorodendraceae</taxon>
        <taxon>Tetraselmis</taxon>
    </lineage>
</organism>
<name>A0A061R1A5_9CHLO</name>
<dbReference type="EMBL" id="GBEZ01019956">
    <property type="protein sequence ID" value="JAC66667.1"/>
    <property type="molecule type" value="Transcribed_RNA"/>
</dbReference>
<dbReference type="AlphaFoldDB" id="A0A061R1A5"/>
<proteinExistence type="predicted"/>
<feature type="compositionally biased region" description="Polar residues" evidence="1">
    <location>
        <begin position="44"/>
        <end position="53"/>
    </location>
</feature>
<feature type="non-terminal residue" evidence="2">
    <location>
        <position position="77"/>
    </location>
</feature>
<protein>
    <submittedName>
        <fullName evidence="2">Uncharacterized protein</fullName>
    </submittedName>
</protein>
<gene>
    <name evidence="2" type="ORF">TSPGSL018_13103</name>
</gene>
<feature type="region of interest" description="Disordered" evidence="1">
    <location>
        <begin position="14"/>
        <end position="77"/>
    </location>
</feature>